<gene>
    <name evidence="1" type="ORF">JCM19275_3424</name>
</gene>
<dbReference type="EMBL" id="BBNT01000002">
    <property type="protein sequence ID" value="GAL74569.1"/>
    <property type="molecule type" value="Genomic_DNA"/>
</dbReference>
<evidence type="ECO:0000313" key="1">
    <source>
        <dbReference type="EMBL" id="GAL74569.1"/>
    </source>
</evidence>
<dbReference type="InterPro" id="IPR011037">
    <property type="entry name" value="Pyrv_Knase-like_insert_dom_sf"/>
</dbReference>
<sequence length="90" mass="10578">MKIISTNIGNPTTITWKGEQQKTGIYKYPTGNHIHLESENVLNDTVSDREFHGGIYMACYLFSADYYPYWKNKYPHLSWDWGECLEKILL</sequence>
<protein>
    <submittedName>
        <fullName evidence="1">Uncharacterized protein conserved in bacteria</fullName>
    </submittedName>
</protein>
<reference evidence="1 2" key="1">
    <citation type="journal article" date="2014" name="Genome Announc.">
        <title>Draft Genome Sequences of Marine Flavobacterium Nonlabens Strains NR17, NR24, NR27, NR32, NR33, and Ara13.</title>
        <authorList>
            <person name="Nakanishi M."/>
            <person name="Meirelles P."/>
            <person name="Suzuki R."/>
            <person name="Takatani N."/>
            <person name="Mino S."/>
            <person name="Suda W."/>
            <person name="Oshima K."/>
            <person name="Hattori M."/>
            <person name="Ohkuma M."/>
            <person name="Hosokawa M."/>
            <person name="Miyashita K."/>
            <person name="Thompson F.L."/>
            <person name="Niwa A."/>
            <person name="Sawabe T."/>
            <person name="Sawabe T."/>
        </authorList>
    </citation>
    <scope>NUCLEOTIDE SEQUENCE [LARGE SCALE GENOMIC DNA]</scope>
    <source>
        <strain evidence="2">JCM19275</strain>
    </source>
</reference>
<name>A0A090WGR4_NONUL</name>
<evidence type="ECO:0000313" key="2">
    <source>
        <dbReference type="Proteomes" id="UP000029647"/>
    </source>
</evidence>
<accession>A0A090WGR4</accession>
<dbReference type="AlphaFoldDB" id="A0A090WGR4"/>
<proteinExistence type="predicted"/>
<dbReference type="Gene3D" id="2.40.33.20">
    <property type="entry name" value="PK beta-barrel domain-like"/>
    <property type="match status" value="1"/>
</dbReference>
<dbReference type="Proteomes" id="UP000029647">
    <property type="component" value="Unassembled WGS sequence"/>
</dbReference>
<organism evidence="1 2">
    <name type="scientific">Nonlabens ulvanivorans</name>
    <name type="common">Persicivirga ulvanivorans</name>
    <dbReference type="NCBI Taxonomy" id="906888"/>
    <lineage>
        <taxon>Bacteria</taxon>
        <taxon>Pseudomonadati</taxon>
        <taxon>Bacteroidota</taxon>
        <taxon>Flavobacteriia</taxon>
        <taxon>Flavobacteriales</taxon>
        <taxon>Flavobacteriaceae</taxon>
        <taxon>Nonlabens</taxon>
    </lineage>
</organism>
<comment type="caution">
    <text evidence="1">The sequence shown here is derived from an EMBL/GenBank/DDBJ whole genome shotgun (WGS) entry which is preliminary data.</text>
</comment>
<dbReference type="SUPFAM" id="SSF50800">
    <property type="entry name" value="PK beta-barrel domain-like"/>
    <property type="match status" value="1"/>
</dbReference>